<dbReference type="PANTHER" id="PTHR33048">
    <property type="entry name" value="PTH11-LIKE INTEGRAL MEMBRANE PROTEIN (AFU_ORTHOLOGUE AFUA_5G11245)"/>
    <property type="match status" value="1"/>
</dbReference>
<dbReference type="EMBL" id="CVQH01001225">
    <property type="protein sequence ID" value="CRJ98871.1"/>
    <property type="molecule type" value="Genomic_DNA"/>
</dbReference>
<evidence type="ECO:0000256" key="6">
    <source>
        <dbReference type="SAM" id="MobiDB-lite"/>
    </source>
</evidence>
<dbReference type="PANTHER" id="PTHR33048:SF146">
    <property type="entry name" value="INTEGRAL MEMBRANE PROTEIN"/>
    <property type="match status" value="1"/>
</dbReference>
<keyword evidence="4 7" id="KW-0472">Membrane</keyword>
<keyword evidence="3 7" id="KW-1133">Transmembrane helix</keyword>
<accession>A0A0G4KHY1</accession>
<feature type="region of interest" description="Disordered" evidence="6">
    <location>
        <begin position="553"/>
        <end position="599"/>
    </location>
</feature>
<dbReference type="Pfam" id="PF20684">
    <property type="entry name" value="Fung_rhodopsin"/>
    <property type="match status" value="1"/>
</dbReference>
<sequence length="599" mass="66541">MSSNTLDNTALLATGICMVILTSAVFGFRLAISLLERRQLAWEDGFLSAAYIVFLVISILYMLAGPTIFRLEDLAAGRIPMYPTIMDDSLRIQKTFFVTTSGLWISLWLVKGSLLAVYKRLMVNLRLFTILWWVTVGICILTLAGAITSSMLSCSSMKAWFTAGACGTQRDIEAAYISLWYSYAVDILTDILVMLLPLGLIRNLQMKMSRKLSIAGLFCLGWVCVAVSTIRVANLGRNAVEGSSFKQPATSWLALWGIVESAIGTHPLDDPLLPSLTSFMLTSRFRITAVIIGCGPGLFRKAKAISKSRNNYFNMGVPGSSKPKSKSAHGNDMDMQAITDLAPIVTEHLRYFQSTISGLEKRDPKTATILRDLEAAVRAANTTQRILRETKLPHDEQLCTLHATCAELMDNVGLQLRLIRKRVFCCAVVAEKYPLYLAKLRKDRPLDKMRADLRECEDKIVARLTVLLAEARNDAPTTRQPAEVGYARRRLRHHDSTESIRSLEAKIEGLESVMRNEASSDGNLVEDQPVGKTRSGVTSRWSLLWLWPQKATEQNEPADMVQDKKEPDEDSSACSLRPSSEPSLASTARRTLPAATHWT</sequence>
<evidence type="ECO:0000256" key="7">
    <source>
        <dbReference type="SAM" id="Phobius"/>
    </source>
</evidence>
<dbReference type="InterPro" id="IPR052337">
    <property type="entry name" value="SAT4-like"/>
</dbReference>
<name>A0A0G4KHY1_VERLO</name>
<feature type="transmembrane region" description="Helical" evidence="7">
    <location>
        <begin position="212"/>
        <end position="233"/>
    </location>
</feature>
<evidence type="ECO:0000313" key="9">
    <source>
        <dbReference type="EMBL" id="CRJ98871.1"/>
    </source>
</evidence>
<comment type="subcellular location">
    <subcellularLocation>
        <location evidence="1">Membrane</location>
        <topology evidence="1">Multi-pass membrane protein</topology>
    </subcellularLocation>
</comment>
<dbReference type="Proteomes" id="UP000044602">
    <property type="component" value="Unassembled WGS sequence"/>
</dbReference>
<comment type="similarity">
    <text evidence="5">Belongs to the SAT4 family.</text>
</comment>
<evidence type="ECO:0000256" key="3">
    <source>
        <dbReference type="ARBA" id="ARBA00022989"/>
    </source>
</evidence>
<evidence type="ECO:0000313" key="12">
    <source>
        <dbReference type="Proteomes" id="UP000045706"/>
    </source>
</evidence>
<keyword evidence="2 7" id="KW-0812">Transmembrane</keyword>
<dbReference type="InterPro" id="IPR049326">
    <property type="entry name" value="Rhodopsin_dom_fungi"/>
</dbReference>
<protein>
    <recommendedName>
        <fullName evidence="8">Rhodopsin domain-containing protein</fullName>
    </recommendedName>
</protein>
<feature type="transmembrane region" description="Helical" evidence="7">
    <location>
        <begin position="180"/>
        <end position="200"/>
    </location>
</feature>
<dbReference type="STRING" id="100787.A0A0G4KHY1"/>
<evidence type="ECO:0000256" key="4">
    <source>
        <dbReference type="ARBA" id="ARBA00023136"/>
    </source>
</evidence>
<feature type="transmembrane region" description="Helical" evidence="7">
    <location>
        <begin position="130"/>
        <end position="152"/>
    </location>
</feature>
<dbReference type="Proteomes" id="UP000045706">
    <property type="component" value="Unassembled WGS sequence"/>
</dbReference>
<evidence type="ECO:0000256" key="5">
    <source>
        <dbReference type="ARBA" id="ARBA00038359"/>
    </source>
</evidence>
<dbReference type="EMBL" id="CVQI01035273">
    <property type="protein sequence ID" value="CRK46115.1"/>
    <property type="molecule type" value="Genomic_DNA"/>
</dbReference>
<feature type="transmembrane region" description="Helical" evidence="7">
    <location>
        <begin position="12"/>
        <end position="32"/>
    </location>
</feature>
<dbReference type="AlphaFoldDB" id="A0A0G4KHY1"/>
<evidence type="ECO:0000256" key="1">
    <source>
        <dbReference type="ARBA" id="ARBA00004141"/>
    </source>
</evidence>
<gene>
    <name evidence="9" type="ORF">BN1708_009507</name>
    <name evidence="10" type="ORF">BN1723_006894</name>
</gene>
<evidence type="ECO:0000313" key="11">
    <source>
        <dbReference type="Proteomes" id="UP000044602"/>
    </source>
</evidence>
<evidence type="ECO:0000313" key="10">
    <source>
        <dbReference type="EMBL" id="CRK46115.1"/>
    </source>
</evidence>
<evidence type="ECO:0000256" key="2">
    <source>
        <dbReference type="ARBA" id="ARBA00022692"/>
    </source>
</evidence>
<feature type="transmembrane region" description="Helical" evidence="7">
    <location>
        <begin position="96"/>
        <end position="118"/>
    </location>
</feature>
<organism evidence="9 11">
    <name type="scientific">Verticillium longisporum</name>
    <name type="common">Verticillium dahliae var. longisporum</name>
    <dbReference type="NCBI Taxonomy" id="100787"/>
    <lineage>
        <taxon>Eukaryota</taxon>
        <taxon>Fungi</taxon>
        <taxon>Dikarya</taxon>
        <taxon>Ascomycota</taxon>
        <taxon>Pezizomycotina</taxon>
        <taxon>Sordariomycetes</taxon>
        <taxon>Hypocreomycetidae</taxon>
        <taxon>Glomerellales</taxon>
        <taxon>Plectosphaerellaceae</taxon>
        <taxon>Verticillium</taxon>
    </lineage>
</organism>
<feature type="domain" description="Rhodopsin" evidence="8">
    <location>
        <begin position="29"/>
        <end position="264"/>
    </location>
</feature>
<keyword evidence="11" id="KW-1185">Reference proteome</keyword>
<reference evidence="11 12" key="1">
    <citation type="submission" date="2015-05" db="EMBL/GenBank/DDBJ databases">
        <authorList>
            <person name="Fogelqvist Johan"/>
        </authorList>
    </citation>
    <scope>NUCLEOTIDE SEQUENCE [LARGE SCALE GENOMIC DNA]</scope>
    <source>
        <strain evidence="9">VL1</strain>
        <strain evidence="10">VL2</strain>
    </source>
</reference>
<proteinExistence type="inferred from homology"/>
<dbReference type="GO" id="GO:0016020">
    <property type="term" value="C:membrane"/>
    <property type="evidence" value="ECO:0007669"/>
    <property type="project" value="UniProtKB-SubCell"/>
</dbReference>
<evidence type="ECO:0000259" key="8">
    <source>
        <dbReference type="Pfam" id="PF20684"/>
    </source>
</evidence>
<feature type="compositionally biased region" description="Polar residues" evidence="6">
    <location>
        <begin position="572"/>
        <end position="589"/>
    </location>
</feature>
<feature type="transmembrane region" description="Helical" evidence="7">
    <location>
        <begin position="44"/>
        <end position="64"/>
    </location>
</feature>